<dbReference type="NCBIfam" id="NF038153">
    <property type="entry name" value="lant_leader_L1a"/>
    <property type="match status" value="1"/>
</dbReference>
<proteinExistence type="predicted"/>
<evidence type="ECO:0000313" key="2">
    <source>
        <dbReference type="Proteomes" id="UP001207742"/>
    </source>
</evidence>
<accession>A0ABT3IPB2</accession>
<evidence type="ECO:0000313" key="1">
    <source>
        <dbReference type="EMBL" id="MCW3485783.1"/>
    </source>
</evidence>
<protein>
    <submittedName>
        <fullName evidence="1">Class I lanthipeptide</fullName>
    </submittedName>
</protein>
<dbReference type="Proteomes" id="UP001207742">
    <property type="component" value="Unassembled WGS sequence"/>
</dbReference>
<dbReference type="RefSeq" id="WP_264732567.1">
    <property type="nucleotide sequence ID" value="NZ_JAPDNR010000001.1"/>
</dbReference>
<reference evidence="1 2" key="1">
    <citation type="submission" date="2022-10" db="EMBL/GenBank/DDBJ databases">
        <title>Chitinophaga nivalis PC15 sp. nov., isolated from Pyeongchang county, South Korea.</title>
        <authorList>
            <person name="Trinh H.N."/>
        </authorList>
    </citation>
    <scope>NUCLEOTIDE SEQUENCE [LARGE SCALE GENOMIC DNA]</scope>
    <source>
        <strain evidence="1 2">PC14</strain>
    </source>
</reference>
<name>A0ABT3IPB2_9BACT</name>
<dbReference type="EMBL" id="JAPDNS010000002">
    <property type="protein sequence ID" value="MCW3485783.1"/>
    <property type="molecule type" value="Genomic_DNA"/>
</dbReference>
<organism evidence="1 2">
    <name type="scientific">Chitinophaga nivalis</name>
    <dbReference type="NCBI Taxonomy" id="2991709"/>
    <lineage>
        <taxon>Bacteria</taxon>
        <taxon>Pseudomonadati</taxon>
        <taxon>Bacteroidota</taxon>
        <taxon>Chitinophagia</taxon>
        <taxon>Chitinophagales</taxon>
        <taxon>Chitinophagaceae</taxon>
        <taxon>Chitinophaga</taxon>
    </lineage>
</organism>
<comment type="caution">
    <text evidence="1">The sequence shown here is derived from an EMBL/GenBank/DDBJ whole genome shotgun (WGS) entry which is preliminary data.</text>
</comment>
<keyword evidence="2" id="KW-1185">Reference proteome</keyword>
<gene>
    <name evidence="1" type="ORF">OL497_17895</name>
</gene>
<sequence length="81" mass="8593">MKKQKLDLSKKLLLQKEVLISLNAEASQGVLGGAASVQEICVAPSRLRPCEPVSQLSSPRCGLCPVSFASPVQTDPCICIL</sequence>
<dbReference type="InterPro" id="IPR058238">
    <property type="entry name" value="Lant_leader_dom"/>
</dbReference>